<dbReference type="Proteomes" id="UP000290288">
    <property type="component" value="Unassembled WGS sequence"/>
</dbReference>
<evidence type="ECO:0000313" key="2">
    <source>
        <dbReference type="EMBL" id="RXW11258.1"/>
    </source>
</evidence>
<evidence type="ECO:0000313" key="3">
    <source>
        <dbReference type="Proteomes" id="UP000290288"/>
    </source>
</evidence>
<dbReference type="AlphaFoldDB" id="A0A4V1Q1E0"/>
<keyword evidence="3" id="KW-1185">Reference proteome</keyword>
<gene>
    <name evidence="2" type="ORF">EST38_g14597</name>
</gene>
<sequence>MQSYGRDFGDHVPATPATPGNSEDGGPTATRSPPDLPDIAPADIARAIRLSLAACGLMLSNDPALAGAPEGTTQTATIQNNVLALGAWYTNAPQPEQSRYSLRPASSI</sequence>
<accession>A0A4V1Q1E0</accession>
<comment type="caution">
    <text evidence="2">The sequence shown here is derived from an EMBL/GenBank/DDBJ whole genome shotgun (WGS) entry which is preliminary data.</text>
</comment>
<name>A0A4V1Q1E0_9AGAR</name>
<protein>
    <submittedName>
        <fullName evidence="2">Uncharacterized protein</fullName>
    </submittedName>
</protein>
<proteinExistence type="predicted"/>
<feature type="non-terminal residue" evidence="2">
    <location>
        <position position="108"/>
    </location>
</feature>
<dbReference type="EMBL" id="SDEE01002123">
    <property type="protein sequence ID" value="RXW11258.1"/>
    <property type="molecule type" value="Genomic_DNA"/>
</dbReference>
<organism evidence="2 3">
    <name type="scientific">Candolleomyces aberdarensis</name>
    <dbReference type="NCBI Taxonomy" id="2316362"/>
    <lineage>
        <taxon>Eukaryota</taxon>
        <taxon>Fungi</taxon>
        <taxon>Dikarya</taxon>
        <taxon>Basidiomycota</taxon>
        <taxon>Agaricomycotina</taxon>
        <taxon>Agaricomycetes</taxon>
        <taxon>Agaricomycetidae</taxon>
        <taxon>Agaricales</taxon>
        <taxon>Agaricineae</taxon>
        <taxon>Psathyrellaceae</taxon>
        <taxon>Candolleomyces</taxon>
    </lineage>
</organism>
<reference evidence="2 3" key="1">
    <citation type="submission" date="2019-01" db="EMBL/GenBank/DDBJ databases">
        <title>Draft genome sequence of Psathyrella aberdarensis IHI B618.</title>
        <authorList>
            <person name="Buettner E."/>
            <person name="Kellner H."/>
        </authorList>
    </citation>
    <scope>NUCLEOTIDE SEQUENCE [LARGE SCALE GENOMIC DNA]</scope>
    <source>
        <strain evidence="2 3">IHI B618</strain>
    </source>
</reference>
<feature type="region of interest" description="Disordered" evidence="1">
    <location>
        <begin position="1"/>
        <end position="40"/>
    </location>
</feature>
<evidence type="ECO:0000256" key="1">
    <source>
        <dbReference type="SAM" id="MobiDB-lite"/>
    </source>
</evidence>